<dbReference type="InterPro" id="IPR039420">
    <property type="entry name" value="WalR-like"/>
</dbReference>
<dbReference type="InterPro" id="IPR001789">
    <property type="entry name" value="Sig_transdc_resp-reg_receiver"/>
</dbReference>
<gene>
    <name evidence="10" type="ORF">E1262_07095</name>
</gene>
<evidence type="ECO:0000256" key="4">
    <source>
        <dbReference type="ARBA" id="ARBA00023125"/>
    </source>
</evidence>
<dbReference type="GO" id="GO:0032993">
    <property type="term" value="C:protein-DNA complex"/>
    <property type="evidence" value="ECO:0007669"/>
    <property type="project" value="TreeGrafter"/>
</dbReference>
<dbReference type="InterPro" id="IPR011006">
    <property type="entry name" value="CheY-like_superfamily"/>
</dbReference>
<dbReference type="Pfam" id="PF00072">
    <property type="entry name" value="Response_reg"/>
    <property type="match status" value="1"/>
</dbReference>
<dbReference type="CDD" id="cd00383">
    <property type="entry name" value="trans_reg_C"/>
    <property type="match status" value="1"/>
</dbReference>
<dbReference type="RefSeq" id="WP_132102459.1">
    <property type="nucleotide sequence ID" value="NZ_SMLB01000006.1"/>
</dbReference>
<dbReference type="SUPFAM" id="SSF52172">
    <property type="entry name" value="CheY-like"/>
    <property type="match status" value="1"/>
</dbReference>
<dbReference type="SMART" id="SM00448">
    <property type="entry name" value="REC"/>
    <property type="match status" value="1"/>
</dbReference>
<dbReference type="Pfam" id="PF00486">
    <property type="entry name" value="Trans_reg_C"/>
    <property type="match status" value="1"/>
</dbReference>
<reference evidence="10 11" key="1">
    <citation type="submission" date="2019-02" db="EMBL/GenBank/DDBJ databases">
        <title>Draft genome sequences of novel Actinobacteria.</title>
        <authorList>
            <person name="Sahin N."/>
            <person name="Ay H."/>
            <person name="Saygin H."/>
        </authorList>
    </citation>
    <scope>NUCLEOTIDE SEQUENCE [LARGE SCALE GENOMIC DNA]</scope>
    <source>
        <strain evidence="10 11">8K307</strain>
    </source>
</reference>
<keyword evidence="3" id="KW-0805">Transcription regulation</keyword>
<dbReference type="FunFam" id="1.10.10.10:FF:000005">
    <property type="entry name" value="Two-component system response regulator"/>
    <property type="match status" value="1"/>
</dbReference>
<dbReference type="GO" id="GO:0000976">
    <property type="term" value="F:transcription cis-regulatory region binding"/>
    <property type="evidence" value="ECO:0007669"/>
    <property type="project" value="TreeGrafter"/>
</dbReference>
<feature type="DNA-binding region" description="OmpR/PhoB-type" evidence="7">
    <location>
        <begin position="124"/>
        <end position="222"/>
    </location>
</feature>
<dbReference type="PROSITE" id="PS50110">
    <property type="entry name" value="RESPONSE_REGULATORY"/>
    <property type="match status" value="1"/>
</dbReference>
<evidence type="ECO:0000256" key="2">
    <source>
        <dbReference type="ARBA" id="ARBA00023012"/>
    </source>
</evidence>
<dbReference type="EMBL" id="SMLB01000006">
    <property type="protein sequence ID" value="TDD71395.1"/>
    <property type="molecule type" value="Genomic_DNA"/>
</dbReference>
<dbReference type="Gene3D" id="6.10.250.690">
    <property type="match status" value="1"/>
</dbReference>
<dbReference type="InterPro" id="IPR001867">
    <property type="entry name" value="OmpR/PhoB-type_DNA-bd"/>
</dbReference>
<dbReference type="Gene3D" id="1.10.10.10">
    <property type="entry name" value="Winged helix-like DNA-binding domain superfamily/Winged helix DNA-binding domain"/>
    <property type="match status" value="1"/>
</dbReference>
<dbReference type="AlphaFoldDB" id="A0A4R5AI80"/>
<keyword evidence="2" id="KW-0902">Two-component regulatory system</keyword>
<dbReference type="FunFam" id="3.40.50.2300:FF:000001">
    <property type="entry name" value="DNA-binding response regulator PhoB"/>
    <property type="match status" value="1"/>
</dbReference>
<evidence type="ECO:0000313" key="11">
    <source>
        <dbReference type="Proteomes" id="UP000295217"/>
    </source>
</evidence>
<evidence type="ECO:0000259" key="9">
    <source>
        <dbReference type="PROSITE" id="PS51755"/>
    </source>
</evidence>
<evidence type="ECO:0000313" key="10">
    <source>
        <dbReference type="EMBL" id="TDD71395.1"/>
    </source>
</evidence>
<dbReference type="InterPro" id="IPR016032">
    <property type="entry name" value="Sig_transdc_resp-reg_C-effctor"/>
</dbReference>
<evidence type="ECO:0000256" key="7">
    <source>
        <dbReference type="PROSITE-ProRule" id="PRU01091"/>
    </source>
</evidence>
<proteinExistence type="predicted"/>
<dbReference type="OrthoDB" id="9812490at2"/>
<evidence type="ECO:0000256" key="5">
    <source>
        <dbReference type="ARBA" id="ARBA00023163"/>
    </source>
</evidence>
<dbReference type="PANTHER" id="PTHR48111">
    <property type="entry name" value="REGULATOR OF RPOS"/>
    <property type="match status" value="1"/>
</dbReference>
<dbReference type="GO" id="GO:0000156">
    <property type="term" value="F:phosphorelay response regulator activity"/>
    <property type="evidence" value="ECO:0007669"/>
    <property type="project" value="TreeGrafter"/>
</dbReference>
<feature type="modified residue" description="4-aspartylphosphate" evidence="6">
    <location>
        <position position="51"/>
    </location>
</feature>
<dbReference type="PROSITE" id="PS51755">
    <property type="entry name" value="OMPR_PHOB"/>
    <property type="match status" value="1"/>
</dbReference>
<evidence type="ECO:0000256" key="1">
    <source>
        <dbReference type="ARBA" id="ARBA00022553"/>
    </source>
</evidence>
<evidence type="ECO:0000256" key="3">
    <source>
        <dbReference type="ARBA" id="ARBA00023015"/>
    </source>
</evidence>
<sequence length="225" mass="24759">MRVLVVEDERGLARALHRGLSAEGFSVELAHDGLDGLHLARENTYDVIVLDIMLPSLSGYRICQTLRAEGNWVPILMLSAKDGEYDQADGLDVGADDYLTKPFSYVVLVARLRALLRRGAPARPAVLTAGDLELDPGAKTVRRGGAEITLTPREFGVLEFLMRRADEVVSKRDILEHVWDAHYDGDPNVVEVYVGYLRRKIDTPFGRAALQTVRGAGYRLSGDGG</sequence>
<feature type="domain" description="Response regulatory" evidence="8">
    <location>
        <begin position="2"/>
        <end position="116"/>
    </location>
</feature>
<comment type="caution">
    <text evidence="10">The sequence shown here is derived from an EMBL/GenBank/DDBJ whole genome shotgun (WGS) entry which is preliminary data.</text>
</comment>
<keyword evidence="11" id="KW-1185">Reference proteome</keyword>
<evidence type="ECO:0000256" key="6">
    <source>
        <dbReference type="PROSITE-ProRule" id="PRU00169"/>
    </source>
</evidence>
<dbReference type="Gene3D" id="3.40.50.2300">
    <property type="match status" value="1"/>
</dbReference>
<keyword evidence="5" id="KW-0804">Transcription</keyword>
<dbReference type="GO" id="GO:0005829">
    <property type="term" value="C:cytosol"/>
    <property type="evidence" value="ECO:0007669"/>
    <property type="project" value="TreeGrafter"/>
</dbReference>
<dbReference type="Proteomes" id="UP000295217">
    <property type="component" value="Unassembled WGS sequence"/>
</dbReference>
<protein>
    <submittedName>
        <fullName evidence="10">Response regulator transcription factor</fullName>
    </submittedName>
</protein>
<feature type="domain" description="OmpR/PhoB-type" evidence="9">
    <location>
        <begin position="124"/>
        <end position="222"/>
    </location>
</feature>
<dbReference type="PANTHER" id="PTHR48111:SF36">
    <property type="entry name" value="TRANSCRIPTIONAL REGULATORY PROTEIN CUTR"/>
    <property type="match status" value="1"/>
</dbReference>
<accession>A0A4R5AI80</accession>
<dbReference type="SUPFAM" id="SSF46894">
    <property type="entry name" value="C-terminal effector domain of the bipartite response regulators"/>
    <property type="match status" value="1"/>
</dbReference>
<organism evidence="10 11">
    <name type="scientific">Jiangella aurantiaca</name>
    <dbReference type="NCBI Taxonomy" id="2530373"/>
    <lineage>
        <taxon>Bacteria</taxon>
        <taxon>Bacillati</taxon>
        <taxon>Actinomycetota</taxon>
        <taxon>Actinomycetes</taxon>
        <taxon>Jiangellales</taxon>
        <taxon>Jiangellaceae</taxon>
        <taxon>Jiangella</taxon>
    </lineage>
</organism>
<name>A0A4R5AI80_9ACTN</name>
<evidence type="ECO:0000259" key="8">
    <source>
        <dbReference type="PROSITE" id="PS50110"/>
    </source>
</evidence>
<dbReference type="CDD" id="cd19935">
    <property type="entry name" value="REC_OmpR_CusR-like"/>
    <property type="match status" value="1"/>
</dbReference>
<dbReference type="SMART" id="SM00862">
    <property type="entry name" value="Trans_reg_C"/>
    <property type="match status" value="1"/>
</dbReference>
<dbReference type="GO" id="GO:0006355">
    <property type="term" value="P:regulation of DNA-templated transcription"/>
    <property type="evidence" value="ECO:0007669"/>
    <property type="project" value="InterPro"/>
</dbReference>
<keyword evidence="1 6" id="KW-0597">Phosphoprotein</keyword>
<keyword evidence="4 7" id="KW-0238">DNA-binding</keyword>
<dbReference type="InterPro" id="IPR036388">
    <property type="entry name" value="WH-like_DNA-bd_sf"/>
</dbReference>